<evidence type="ECO:0008006" key="6">
    <source>
        <dbReference type="Google" id="ProtNLM"/>
    </source>
</evidence>
<evidence type="ECO:0000313" key="5">
    <source>
        <dbReference type="Proteomes" id="UP000029518"/>
    </source>
</evidence>
<dbReference type="Pfam" id="PF13791">
    <property type="entry name" value="Sigma_reg_C"/>
    <property type="match status" value="1"/>
</dbReference>
<feature type="transmembrane region" description="Helical" evidence="1">
    <location>
        <begin position="25"/>
        <end position="47"/>
    </location>
</feature>
<gene>
    <name evidence="4" type="ORF">PBOR_21170</name>
</gene>
<dbReference type="EMBL" id="CP009285">
    <property type="protein sequence ID" value="AIQ59165.1"/>
    <property type="molecule type" value="Genomic_DNA"/>
</dbReference>
<dbReference type="OrthoDB" id="1730160at2"/>
<organism evidence="4 5">
    <name type="scientific">Paenibacillus borealis</name>
    <dbReference type="NCBI Taxonomy" id="160799"/>
    <lineage>
        <taxon>Bacteria</taxon>
        <taxon>Bacillati</taxon>
        <taxon>Bacillota</taxon>
        <taxon>Bacilli</taxon>
        <taxon>Bacillales</taxon>
        <taxon>Paenibacillaceae</taxon>
        <taxon>Paenibacillus</taxon>
    </lineage>
</organism>
<accession>A0A089LGD0</accession>
<dbReference type="Proteomes" id="UP000029518">
    <property type="component" value="Chromosome"/>
</dbReference>
<dbReference type="Pfam" id="PF13800">
    <property type="entry name" value="Sigma_reg_N"/>
    <property type="match status" value="1"/>
</dbReference>
<keyword evidence="1" id="KW-1133">Transmembrane helix</keyword>
<proteinExistence type="predicted"/>
<evidence type="ECO:0000259" key="3">
    <source>
        <dbReference type="Pfam" id="PF13800"/>
    </source>
</evidence>
<name>A0A089LGD0_PAEBO</name>
<sequence length="336" mass="37879">MTAPWEGQEDENLAQALKKAKHKSLIRSIVISLLVTILTLSVVFFGAAKLVERRSAEAHYSEWRYLMISSPNEYPSGFRDNRGFLSGVLEMSTYKIIEGVPVPWNEKWFNYNEWWFPFATGAYGGTTNLQESAPPGNPDSQAFRRQYNPHNGQKEMAYYIPGVKYSGAILNDLNLLTRMEPEELAEMALSFDKPYSFEEVNSMLPREARPVWYWVDTYDESSWFNLKPHEDGEGVMVNPQPMSSSAGVYGFGTGPNSDEVLPEDFLEMLQTGLQHKDYYSEYSRINQYLKKDKAEPDTADIRILGVVVTGSAAGLKSLNGQPYIRGAVLGAVADPH</sequence>
<feature type="domain" description="Sigma factor regulator C-terminal" evidence="2">
    <location>
        <begin position="176"/>
        <end position="330"/>
    </location>
</feature>
<dbReference type="KEGG" id="pbd:PBOR_21170"/>
<dbReference type="InterPro" id="IPR025672">
    <property type="entry name" value="Sigma_reg_C_dom"/>
</dbReference>
<keyword evidence="1" id="KW-0472">Membrane</keyword>
<reference evidence="4" key="1">
    <citation type="submission" date="2014-08" db="EMBL/GenBank/DDBJ databases">
        <title>Comparative genomics of the Paenibacillus odorifer group.</title>
        <authorList>
            <person name="den Bakker H.C."/>
            <person name="Tsai Y.-C.Y.-C."/>
            <person name="Martin N."/>
            <person name="Korlach J."/>
            <person name="Wiedmann M."/>
        </authorList>
    </citation>
    <scope>NUCLEOTIDE SEQUENCE [LARGE SCALE GENOMIC DNA]</scope>
    <source>
        <strain evidence="4">DSM 13188</strain>
    </source>
</reference>
<evidence type="ECO:0000313" key="4">
    <source>
        <dbReference type="EMBL" id="AIQ59165.1"/>
    </source>
</evidence>
<feature type="domain" description="Sigma factor regulator N-terminal" evidence="3">
    <location>
        <begin position="15"/>
        <end position="101"/>
    </location>
</feature>
<keyword evidence="5" id="KW-1185">Reference proteome</keyword>
<evidence type="ECO:0000259" key="2">
    <source>
        <dbReference type="Pfam" id="PF13791"/>
    </source>
</evidence>
<dbReference type="HOGENOM" id="CLU_046237_0_0_9"/>
<protein>
    <recommendedName>
        <fullName evidence="6">Sigma factor regulator C-terminal domain-containing protein</fullName>
    </recommendedName>
</protein>
<evidence type="ECO:0000256" key="1">
    <source>
        <dbReference type="SAM" id="Phobius"/>
    </source>
</evidence>
<dbReference type="RefSeq" id="WP_042214784.1">
    <property type="nucleotide sequence ID" value="NZ_CP009285.1"/>
</dbReference>
<dbReference type="InterPro" id="IPR029101">
    <property type="entry name" value="Sigma_reg_N"/>
</dbReference>
<keyword evidence="1" id="KW-0812">Transmembrane</keyword>
<dbReference type="AlphaFoldDB" id="A0A089LGD0"/>